<evidence type="ECO:0000313" key="3">
    <source>
        <dbReference type="Ensembl" id="ENSCMIP00000001009.1"/>
    </source>
</evidence>
<reference evidence="4" key="1">
    <citation type="journal article" date="2006" name="Science">
        <title>Ancient noncoding elements conserved in the human genome.</title>
        <authorList>
            <person name="Venkatesh B."/>
            <person name="Kirkness E.F."/>
            <person name="Loh Y.H."/>
            <person name="Halpern A.L."/>
            <person name="Lee A.P."/>
            <person name="Johnson J."/>
            <person name="Dandona N."/>
            <person name="Viswanathan L.D."/>
            <person name="Tay A."/>
            <person name="Venter J.C."/>
            <person name="Strausberg R.L."/>
            <person name="Brenner S."/>
        </authorList>
    </citation>
    <scope>NUCLEOTIDE SEQUENCE [LARGE SCALE GENOMIC DNA]</scope>
</reference>
<evidence type="ECO:0000256" key="1">
    <source>
        <dbReference type="SAM" id="MobiDB-lite"/>
    </source>
</evidence>
<dbReference type="InParanoid" id="A0A4W3GSM8"/>
<evidence type="ECO:0000313" key="4">
    <source>
        <dbReference type="Proteomes" id="UP000314986"/>
    </source>
</evidence>
<dbReference type="Proteomes" id="UP000314986">
    <property type="component" value="Unassembled WGS sequence"/>
</dbReference>
<dbReference type="Ensembl" id="ENSCMIT00000001062.1">
    <property type="protein sequence ID" value="ENSCMIP00000001009.1"/>
    <property type="gene ID" value="ENSCMIG00000000678.1"/>
</dbReference>
<proteinExistence type="predicted"/>
<feature type="domain" description="Cation-transporting P-type ATPase N-terminal" evidence="2">
    <location>
        <begin position="5"/>
        <end position="35"/>
    </location>
</feature>
<reference evidence="4" key="3">
    <citation type="journal article" date="2014" name="Nature">
        <title>Elephant shark genome provides unique insights into gnathostome evolution.</title>
        <authorList>
            <consortium name="International Elephant Shark Genome Sequencing Consortium"/>
            <person name="Venkatesh B."/>
            <person name="Lee A.P."/>
            <person name="Ravi V."/>
            <person name="Maurya A.K."/>
            <person name="Lian M.M."/>
            <person name="Swann J.B."/>
            <person name="Ohta Y."/>
            <person name="Flajnik M.F."/>
            <person name="Sutoh Y."/>
            <person name="Kasahara M."/>
            <person name="Hoon S."/>
            <person name="Gangu V."/>
            <person name="Roy S.W."/>
            <person name="Irimia M."/>
            <person name="Korzh V."/>
            <person name="Kondrychyn I."/>
            <person name="Lim Z.W."/>
            <person name="Tay B.H."/>
            <person name="Tohari S."/>
            <person name="Kong K.W."/>
            <person name="Ho S."/>
            <person name="Lorente-Galdos B."/>
            <person name="Quilez J."/>
            <person name="Marques-Bonet T."/>
            <person name="Raney B.J."/>
            <person name="Ingham P.W."/>
            <person name="Tay A."/>
            <person name="Hillier L.W."/>
            <person name="Minx P."/>
            <person name="Boehm T."/>
            <person name="Wilson R.K."/>
            <person name="Brenner S."/>
            <person name="Warren W.C."/>
        </authorList>
    </citation>
    <scope>NUCLEOTIDE SEQUENCE [LARGE SCALE GENOMIC DNA]</scope>
</reference>
<feature type="region of interest" description="Disordered" evidence="1">
    <location>
        <begin position="1"/>
        <end position="37"/>
    </location>
</feature>
<dbReference type="InterPro" id="IPR004014">
    <property type="entry name" value="ATPase_P-typ_cation-transptr_N"/>
</dbReference>
<accession>A0A4W3GSM8</accession>
<sequence length="37" mass="4111">MESAHTQPAEDVLRHFAVNESTGLSGEQARRARESWG</sequence>
<reference evidence="3" key="5">
    <citation type="submission" date="2025-09" db="UniProtKB">
        <authorList>
            <consortium name="Ensembl"/>
        </authorList>
    </citation>
    <scope>IDENTIFICATION</scope>
</reference>
<evidence type="ECO:0000259" key="2">
    <source>
        <dbReference type="Pfam" id="PF00690"/>
    </source>
</evidence>
<protein>
    <recommendedName>
        <fullName evidence="2">Cation-transporting P-type ATPase N-terminal domain-containing protein</fullName>
    </recommendedName>
</protein>
<dbReference type="Pfam" id="PF00690">
    <property type="entry name" value="Cation_ATPase_N"/>
    <property type="match status" value="1"/>
</dbReference>
<reference evidence="3" key="4">
    <citation type="submission" date="2025-08" db="UniProtKB">
        <authorList>
            <consortium name="Ensembl"/>
        </authorList>
    </citation>
    <scope>IDENTIFICATION</scope>
</reference>
<reference evidence="4" key="2">
    <citation type="journal article" date="2007" name="PLoS Biol.">
        <title>Survey sequencing and comparative analysis of the elephant shark (Callorhinchus milii) genome.</title>
        <authorList>
            <person name="Venkatesh B."/>
            <person name="Kirkness E.F."/>
            <person name="Loh Y.H."/>
            <person name="Halpern A.L."/>
            <person name="Lee A.P."/>
            <person name="Johnson J."/>
            <person name="Dandona N."/>
            <person name="Viswanathan L.D."/>
            <person name="Tay A."/>
            <person name="Venter J.C."/>
            <person name="Strausberg R.L."/>
            <person name="Brenner S."/>
        </authorList>
    </citation>
    <scope>NUCLEOTIDE SEQUENCE [LARGE SCALE GENOMIC DNA]</scope>
</reference>
<organism evidence="3 4">
    <name type="scientific">Callorhinchus milii</name>
    <name type="common">Ghost shark</name>
    <dbReference type="NCBI Taxonomy" id="7868"/>
    <lineage>
        <taxon>Eukaryota</taxon>
        <taxon>Metazoa</taxon>
        <taxon>Chordata</taxon>
        <taxon>Craniata</taxon>
        <taxon>Vertebrata</taxon>
        <taxon>Chondrichthyes</taxon>
        <taxon>Holocephali</taxon>
        <taxon>Chimaeriformes</taxon>
        <taxon>Callorhinchidae</taxon>
        <taxon>Callorhinchus</taxon>
    </lineage>
</organism>
<name>A0A4W3GSM8_CALMI</name>
<feature type="compositionally biased region" description="Basic and acidic residues" evidence="1">
    <location>
        <begin position="28"/>
        <end position="37"/>
    </location>
</feature>
<keyword evidence="4" id="KW-1185">Reference proteome</keyword>
<dbReference type="AlphaFoldDB" id="A0A4W3GSM8"/>
<dbReference type="STRING" id="7868.ENSCMIP00000001009"/>
<dbReference type="GeneTree" id="ENSGT00970000193829"/>